<reference evidence="2 3" key="1">
    <citation type="submission" date="2023-03" db="EMBL/GenBank/DDBJ databases">
        <title>Isolation and description of six Streptomyces strains from soil environments, able to metabolize different microbial glucans.</title>
        <authorList>
            <person name="Widen T."/>
            <person name="Larsbrink J."/>
        </authorList>
    </citation>
    <scope>NUCLEOTIDE SEQUENCE [LARGE SCALE GENOMIC DNA]</scope>
    <source>
        <strain evidence="2 3">Alt2</strain>
    </source>
</reference>
<dbReference type="RefSeq" id="WP_219566773.1">
    <property type="nucleotide sequence ID" value="NZ_CP120988.1"/>
</dbReference>
<dbReference type="Proteomes" id="UP001235744">
    <property type="component" value="Chromosome"/>
</dbReference>
<evidence type="ECO:0000256" key="1">
    <source>
        <dbReference type="SAM" id="SignalP"/>
    </source>
</evidence>
<accession>A0ABY9J4T9</accession>
<evidence type="ECO:0000313" key="3">
    <source>
        <dbReference type="Proteomes" id="UP001235744"/>
    </source>
</evidence>
<gene>
    <name evidence="2" type="ORF">P8A19_40020</name>
</gene>
<evidence type="ECO:0008006" key="4">
    <source>
        <dbReference type="Google" id="ProtNLM"/>
    </source>
</evidence>
<organism evidence="2 3">
    <name type="scientific">Streptomyces poriferorum</name>
    <dbReference type="NCBI Taxonomy" id="2798799"/>
    <lineage>
        <taxon>Bacteria</taxon>
        <taxon>Bacillati</taxon>
        <taxon>Actinomycetota</taxon>
        <taxon>Actinomycetes</taxon>
        <taxon>Kitasatosporales</taxon>
        <taxon>Streptomycetaceae</taxon>
        <taxon>Streptomyces</taxon>
    </lineage>
</organism>
<name>A0ABY9J4T9_9ACTN</name>
<evidence type="ECO:0000313" key="2">
    <source>
        <dbReference type="EMBL" id="WLQ61243.1"/>
    </source>
</evidence>
<feature type="chain" id="PRO_5047431181" description="Secreted protein" evidence="1">
    <location>
        <begin position="30"/>
        <end position="97"/>
    </location>
</feature>
<keyword evidence="1" id="KW-0732">Signal</keyword>
<sequence>MRLKNTLTTLAATAMITATCMTAAGPAAAAGDTAPACVARDVIKQNKTAWTTNNCGRNMHIQLVINNGPDRSCWTTSPGETLEWKWKMGSYGRIALC</sequence>
<keyword evidence="3" id="KW-1185">Reference proteome</keyword>
<feature type="signal peptide" evidence="1">
    <location>
        <begin position="1"/>
        <end position="29"/>
    </location>
</feature>
<protein>
    <recommendedName>
        <fullName evidence="4">Secreted protein</fullName>
    </recommendedName>
</protein>
<dbReference type="EMBL" id="CP120988">
    <property type="protein sequence ID" value="WLQ61243.1"/>
    <property type="molecule type" value="Genomic_DNA"/>
</dbReference>
<proteinExistence type="predicted"/>